<sequence length="386" mass="42988">MSQEAPTSTDFPLATAASSVGDTTTPEGSTEGTVSELAGLVKVLLQSQAARDNRMEQVMVKQDQRWQSMQHQFQQIQHQLPHEVVLGQDLPILCDLVSQVQSCYAVTQAQSARADFSELPFADVDLEGGCEKRRKSKKERRKLKFQGSVASRQVEQLPLLEGPLNMTIPAAIAELQKKDPTLQDWFQKVSEVDGAREPGQSQVLRHCIYLIFYSKASAAAPNSMTPGSYEMHRLPAERSAHDIKAPREQSKSSRSRMLYKCRGPAALRCHPPNQSALLRCISNKPSINNRGCFTAVNAHGFANLHHHPNTARCHLYVDGDYDRAAISSIRCYFKNGGLKFLVGHGNPAPSPLRKRFLLLAQQGFGATYEPLFLVRSWCFVCRKTKI</sequence>
<proteinExistence type="predicted"/>
<reference evidence="2 3" key="1">
    <citation type="submission" date="2018-10" db="EMBL/GenBank/DDBJ databases">
        <title>Genome assembly for a Yunnan-Guizhou Plateau 3E fish, Anabarilius grahami (Regan), and its evolutionary and genetic applications.</title>
        <authorList>
            <person name="Jiang W."/>
        </authorList>
    </citation>
    <scope>NUCLEOTIDE SEQUENCE [LARGE SCALE GENOMIC DNA]</scope>
    <source>
        <strain evidence="2">AG-KIZ</strain>
        <tissue evidence="2">Muscle</tissue>
    </source>
</reference>
<dbReference type="AlphaFoldDB" id="A0A3N0YQ79"/>
<protein>
    <submittedName>
        <fullName evidence="2">Uncharacterized protein</fullName>
    </submittedName>
</protein>
<keyword evidence="3" id="KW-1185">Reference proteome</keyword>
<comment type="caution">
    <text evidence="2">The sequence shown here is derived from an EMBL/GenBank/DDBJ whole genome shotgun (WGS) entry which is preliminary data.</text>
</comment>
<evidence type="ECO:0000256" key="1">
    <source>
        <dbReference type="SAM" id="MobiDB-lite"/>
    </source>
</evidence>
<evidence type="ECO:0000313" key="3">
    <source>
        <dbReference type="Proteomes" id="UP000281406"/>
    </source>
</evidence>
<organism evidence="2 3">
    <name type="scientific">Anabarilius grahami</name>
    <name type="common">Kanglang fish</name>
    <name type="synonym">Barilius grahami</name>
    <dbReference type="NCBI Taxonomy" id="495550"/>
    <lineage>
        <taxon>Eukaryota</taxon>
        <taxon>Metazoa</taxon>
        <taxon>Chordata</taxon>
        <taxon>Craniata</taxon>
        <taxon>Vertebrata</taxon>
        <taxon>Euteleostomi</taxon>
        <taxon>Actinopterygii</taxon>
        <taxon>Neopterygii</taxon>
        <taxon>Teleostei</taxon>
        <taxon>Ostariophysi</taxon>
        <taxon>Cypriniformes</taxon>
        <taxon>Xenocyprididae</taxon>
        <taxon>Xenocypridinae</taxon>
        <taxon>Xenocypridinae incertae sedis</taxon>
        <taxon>Anabarilius</taxon>
    </lineage>
</organism>
<accession>A0A3N0YQ79</accession>
<feature type="region of interest" description="Disordered" evidence="1">
    <location>
        <begin position="1"/>
        <end position="32"/>
    </location>
</feature>
<evidence type="ECO:0000313" key="2">
    <source>
        <dbReference type="EMBL" id="ROL48366.1"/>
    </source>
</evidence>
<gene>
    <name evidence="2" type="ORF">DPX16_4192</name>
</gene>
<name>A0A3N0YQ79_ANAGA</name>
<dbReference type="EMBL" id="RJVU01030786">
    <property type="protein sequence ID" value="ROL48366.1"/>
    <property type="molecule type" value="Genomic_DNA"/>
</dbReference>
<dbReference type="Proteomes" id="UP000281406">
    <property type="component" value="Unassembled WGS sequence"/>
</dbReference>